<accession>A0A6D2IJ52</accession>
<comment type="caution">
    <text evidence="2">The sequence shown here is derived from an EMBL/GenBank/DDBJ whole genome shotgun (WGS) entry which is preliminary data.</text>
</comment>
<dbReference type="AlphaFoldDB" id="A0A6D2IJ52"/>
<feature type="region of interest" description="Disordered" evidence="1">
    <location>
        <begin position="18"/>
        <end position="51"/>
    </location>
</feature>
<evidence type="ECO:0000313" key="2">
    <source>
        <dbReference type="EMBL" id="CAA7028933.1"/>
    </source>
</evidence>
<reference evidence="2" key="1">
    <citation type="submission" date="2020-01" db="EMBL/GenBank/DDBJ databases">
        <authorList>
            <person name="Mishra B."/>
        </authorList>
    </citation>
    <scope>NUCLEOTIDE SEQUENCE [LARGE SCALE GENOMIC DNA]</scope>
</reference>
<dbReference type="SUPFAM" id="SSF54575">
    <property type="entry name" value="Ribosomal protein L31e"/>
    <property type="match status" value="1"/>
</dbReference>
<dbReference type="Gene3D" id="3.10.440.10">
    <property type="match status" value="1"/>
</dbReference>
<sequence length="106" mass="13342">MVSELSWSWNLLKHTNNEEKSDARRREEMETENRREEEEEERKRKEEVVTRESTMNLRKRIHMSYHKRKAPIEMEEIRNLLKWQWRKRMWNHYGRRILKLDGEATC</sequence>
<keyword evidence="3" id="KW-1185">Reference proteome</keyword>
<gene>
    <name evidence="2" type="ORF">MERR_LOCUS16168</name>
</gene>
<organism evidence="2 3">
    <name type="scientific">Microthlaspi erraticum</name>
    <dbReference type="NCBI Taxonomy" id="1685480"/>
    <lineage>
        <taxon>Eukaryota</taxon>
        <taxon>Viridiplantae</taxon>
        <taxon>Streptophyta</taxon>
        <taxon>Embryophyta</taxon>
        <taxon>Tracheophyta</taxon>
        <taxon>Spermatophyta</taxon>
        <taxon>Magnoliopsida</taxon>
        <taxon>eudicotyledons</taxon>
        <taxon>Gunneridae</taxon>
        <taxon>Pentapetalae</taxon>
        <taxon>rosids</taxon>
        <taxon>malvids</taxon>
        <taxon>Brassicales</taxon>
        <taxon>Brassicaceae</taxon>
        <taxon>Coluteocarpeae</taxon>
        <taxon>Microthlaspi</taxon>
    </lineage>
</organism>
<evidence type="ECO:0000313" key="3">
    <source>
        <dbReference type="Proteomes" id="UP000467841"/>
    </source>
</evidence>
<dbReference type="EMBL" id="CACVBM020001074">
    <property type="protein sequence ID" value="CAA7028933.1"/>
    <property type="molecule type" value="Genomic_DNA"/>
</dbReference>
<evidence type="ECO:0000256" key="1">
    <source>
        <dbReference type="SAM" id="MobiDB-lite"/>
    </source>
</evidence>
<name>A0A6D2IJ52_9BRAS</name>
<protein>
    <submittedName>
        <fullName evidence="2">Uncharacterized protein</fullName>
    </submittedName>
</protein>
<feature type="compositionally biased region" description="Basic and acidic residues" evidence="1">
    <location>
        <begin position="18"/>
        <end position="50"/>
    </location>
</feature>
<dbReference type="InterPro" id="IPR023621">
    <property type="entry name" value="Ribosomal_eL31_dom_sf"/>
</dbReference>
<dbReference type="Proteomes" id="UP000467841">
    <property type="component" value="Unassembled WGS sequence"/>
</dbReference>
<proteinExistence type="predicted"/>